<name>A0ABW5KPV3_9SPHI</name>
<dbReference type="EMBL" id="JBHULR010000020">
    <property type="protein sequence ID" value="MFD2549790.1"/>
    <property type="molecule type" value="Genomic_DNA"/>
</dbReference>
<comment type="caution">
    <text evidence="1">The sequence shown here is derived from an EMBL/GenBank/DDBJ whole genome shotgun (WGS) entry which is preliminary data.</text>
</comment>
<dbReference type="Proteomes" id="UP001597545">
    <property type="component" value="Unassembled WGS sequence"/>
</dbReference>
<evidence type="ECO:0000313" key="1">
    <source>
        <dbReference type="EMBL" id="MFD2549790.1"/>
    </source>
</evidence>
<evidence type="ECO:0000313" key="2">
    <source>
        <dbReference type="Proteomes" id="UP001597545"/>
    </source>
</evidence>
<dbReference type="RefSeq" id="WP_380906107.1">
    <property type="nucleotide sequence ID" value="NZ_JBHUEG010000019.1"/>
</dbReference>
<keyword evidence="2" id="KW-1185">Reference proteome</keyword>
<sequence>MVAKLVLLFLFGWVGVAWGQEVIENNSIVYDSDRKSNPIFDSLNYNIRENHRILQYHDPILYLGAFPIFRPASERRTPLEDREGKKGYWLEGDMNYRFDLYKGAYYSPGATRPLRVTFDAGFTVRMTRDESSPLLPTNNRFGIGLDYMLSELFKPKNSSINFWLTVLAHHYSNGQSKTDFFHEDGLRNNYKNGDFSTNYIRFLWYISKRCQHNNLFSAGLGYQRDGGVAGPFILAEEMKNGHYGQNRLLLNIQALRIPGFSIDDDGNTRWLTRRTKMSFRTEMSLILDQDLVGISTTNNLYRFGAHNYFTYFPAEKGRVGLMVKHYFGRDYMNMRYDDVVNAWMVGLTIDMNRY</sequence>
<proteinExistence type="predicted"/>
<organism evidence="1 2">
    <name type="scientific">Sphingobacterium suaedae</name>
    <dbReference type="NCBI Taxonomy" id="1686402"/>
    <lineage>
        <taxon>Bacteria</taxon>
        <taxon>Pseudomonadati</taxon>
        <taxon>Bacteroidota</taxon>
        <taxon>Sphingobacteriia</taxon>
        <taxon>Sphingobacteriales</taxon>
        <taxon>Sphingobacteriaceae</taxon>
        <taxon>Sphingobacterium</taxon>
    </lineage>
</organism>
<accession>A0ABW5KPV3</accession>
<gene>
    <name evidence="1" type="ORF">ACFSR5_19250</name>
</gene>
<reference evidence="2" key="1">
    <citation type="journal article" date="2019" name="Int. J. Syst. Evol. Microbiol.">
        <title>The Global Catalogue of Microorganisms (GCM) 10K type strain sequencing project: providing services to taxonomists for standard genome sequencing and annotation.</title>
        <authorList>
            <consortium name="The Broad Institute Genomics Platform"/>
            <consortium name="The Broad Institute Genome Sequencing Center for Infectious Disease"/>
            <person name="Wu L."/>
            <person name="Ma J."/>
        </authorList>
    </citation>
    <scope>NUCLEOTIDE SEQUENCE [LARGE SCALE GENOMIC DNA]</scope>
    <source>
        <strain evidence="2">KCTC 42662</strain>
    </source>
</reference>
<protein>
    <submittedName>
        <fullName evidence="1">Uncharacterized protein</fullName>
    </submittedName>
</protein>